<dbReference type="InterPro" id="IPR003700">
    <property type="entry name" value="Pantoate_hydroxy_MeTrfase"/>
</dbReference>
<evidence type="ECO:0000256" key="6">
    <source>
        <dbReference type="RuleBase" id="RU362100"/>
    </source>
</evidence>
<dbReference type="STRING" id="145388.A0A0D2NQL0"/>
<dbReference type="Proteomes" id="UP000054498">
    <property type="component" value="Unassembled WGS sequence"/>
</dbReference>
<dbReference type="InterPro" id="IPR040442">
    <property type="entry name" value="Pyrv_kinase-like_dom_sf"/>
</dbReference>
<evidence type="ECO:0000256" key="7">
    <source>
        <dbReference type="SAM" id="SignalP"/>
    </source>
</evidence>
<dbReference type="Gene3D" id="3.20.20.60">
    <property type="entry name" value="Phosphoenolpyruvate-binding domains"/>
    <property type="match status" value="1"/>
</dbReference>
<evidence type="ECO:0000256" key="1">
    <source>
        <dbReference type="ARBA" id="ARBA00005033"/>
    </source>
</evidence>
<feature type="chain" id="PRO_5002248240" description="3-methyl-2-oxobutanoate hydroxymethyltransferase" evidence="7">
    <location>
        <begin position="19"/>
        <end position="373"/>
    </location>
</feature>
<dbReference type="CDD" id="cd06557">
    <property type="entry name" value="KPHMT-like"/>
    <property type="match status" value="1"/>
</dbReference>
<proteinExistence type="inferred from homology"/>
<dbReference type="EMBL" id="KK100351">
    <property type="protein sequence ID" value="KIZ06606.1"/>
    <property type="molecule type" value="Genomic_DNA"/>
</dbReference>
<keyword evidence="8" id="KW-0489">Methyltransferase</keyword>
<dbReference type="PANTHER" id="PTHR20881">
    <property type="entry name" value="3-METHYL-2-OXOBUTANOATE HYDROXYMETHYLTRANSFERASE"/>
    <property type="match status" value="1"/>
</dbReference>
<organism evidence="8 9">
    <name type="scientific">Monoraphidium neglectum</name>
    <dbReference type="NCBI Taxonomy" id="145388"/>
    <lineage>
        <taxon>Eukaryota</taxon>
        <taxon>Viridiplantae</taxon>
        <taxon>Chlorophyta</taxon>
        <taxon>core chlorophytes</taxon>
        <taxon>Chlorophyceae</taxon>
        <taxon>CS clade</taxon>
        <taxon>Sphaeropleales</taxon>
        <taxon>Selenastraceae</taxon>
        <taxon>Monoraphidium</taxon>
    </lineage>
</organism>
<reference evidence="8 9" key="1">
    <citation type="journal article" date="2013" name="BMC Genomics">
        <title>Reconstruction of the lipid metabolism for the microalga Monoraphidium neglectum from its genome sequence reveals characteristics suitable for biofuel production.</title>
        <authorList>
            <person name="Bogen C."/>
            <person name="Al-Dilaimi A."/>
            <person name="Albersmeier A."/>
            <person name="Wichmann J."/>
            <person name="Grundmann M."/>
            <person name="Rupp O."/>
            <person name="Lauersen K.J."/>
            <person name="Blifernez-Klassen O."/>
            <person name="Kalinowski J."/>
            <person name="Goesmann A."/>
            <person name="Mussgnug J.H."/>
            <person name="Kruse O."/>
        </authorList>
    </citation>
    <scope>NUCLEOTIDE SEQUENCE [LARGE SCALE GENOMIC DNA]</scope>
    <source>
        <strain evidence="8 9">SAG 48.87</strain>
    </source>
</reference>
<sequence length="373" mass="38665">MMIAALRQLATNALLGRALPLAATATARRAAAAAAGPDERIYSGPKEPTVKSVTLRTLRAKYERGEPISMATAYDYPSAVHVDQAHIDILLVGDSAAMVVHGHDTTLPITLDHMLAHCQSVSRGAQRAFLVGDLPFGSYELSARDAVGSAMRMLKEGNMDAVKLEGGSPARVEAARAIVEAGIAVMGHVGLTPQSVSVLGGFRPQAQVAGEAMRVLHQAKALQAVGCFSIVLECVPGPIAAAVTKALSIPTIGIGAGPATSGQVLVYHDLLGMMSHPHHAKVTPKFCKRYAEVGATIQAALQAYRDDVASRSFPGVRYSPYSIKPGEVAALEEELAAAGMPEAAGALRAAAQEEADARAAAAAYAKGARGATH</sequence>
<protein>
    <recommendedName>
        <fullName evidence="3 6">3-methyl-2-oxobutanoate hydroxymethyltransferase</fullName>
        <ecNumber evidence="3 6">2.1.2.11</ecNumber>
    </recommendedName>
</protein>
<evidence type="ECO:0000256" key="3">
    <source>
        <dbReference type="ARBA" id="ARBA00012618"/>
    </source>
</evidence>
<comment type="catalytic activity">
    <reaction evidence="5 6">
        <text>(6R)-5,10-methylene-5,6,7,8-tetrahydrofolate + 3-methyl-2-oxobutanoate + H2O = 2-dehydropantoate + (6S)-5,6,7,8-tetrahydrofolate</text>
        <dbReference type="Rhea" id="RHEA:11824"/>
        <dbReference type="ChEBI" id="CHEBI:11561"/>
        <dbReference type="ChEBI" id="CHEBI:11851"/>
        <dbReference type="ChEBI" id="CHEBI:15377"/>
        <dbReference type="ChEBI" id="CHEBI:15636"/>
        <dbReference type="ChEBI" id="CHEBI:57453"/>
        <dbReference type="EC" id="2.1.2.11"/>
    </reaction>
</comment>
<comment type="function">
    <text evidence="6">Catalyzes the reversible reaction in which hydroxymethyl group from 5,10-methylenetetrahydrofolate is transferred onto alpha-ketoisovalerate to form ketopantoate.</text>
</comment>
<dbReference type="EC" id="2.1.2.11" evidence="3 6"/>
<dbReference type="UniPathway" id="UPA00028">
    <property type="reaction ID" value="UER00003"/>
</dbReference>
<dbReference type="Pfam" id="PF02548">
    <property type="entry name" value="Pantoate_transf"/>
    <property type="match status" value="1"/>
</dbReference>
<comment type="similarity">
    <text evidence="2 6">Belongs to the PanB family.</text>
</comment>
<dbReference type="SUPFAM" id="SSF51621">
    <property type="entry name" value="Phosphoenolpyruvate/pyruvate domain"/>
    <property type="match status" value="1"/>
</dbReference>
<dbReference type="NCBIfam" id="TIGR00222">
    <property type="entry name" value="panB"/>
    <property type="match status" value="1"/>
</dbReference>
<feature type="signal peptide" evidence="7">
    <location>
        <begin position="1"/>
        <end position="18"/>
    </location>
</feature>
<dbReference type="GO" id="GO:0015940">
    <property type="term" value="P:pantothenate biosynthetic process"/>
    <property type="evidence" value="ECO:0007669"/>
    <property type="project" value="UniProtKB-UniPathway"/>
</dbReference>
<evidence type="ECO:0000313" key="9">
    <source>
        <dbReference type="Proteomes" id="UP000054498"/>
    </source>
</evidence>
<name>A0A0D2NQL0_9CHLO</name>
<comment type="pathway">
    <text evidence="1 6">Cofactor biosynthesis; (R)-pantothenate biosynthesis; (R)-pantoate from 3-methyl-2-oxobutanoate: step 1/2.</text>
</comment>
<evidence type="ECO:0000256" key="5">
    <source>
        <dbReference type="ARBA" id="ARBA00049172"/>
    </source>
</evidence>
<dbReference type="GO" id="GO:0032259">
    <property type="term" value="P:methylation"/>
    <property type="evidence" value="ECO:0007669"/>
    <property type="project" value="UniProtKB-KW"/>
</dbReference>
<dbReference type="GO" id="GO:0005739">
    <property type="term" value="C:mitochondrion"/>
    <property type="evidence" value="ECO:0007669"/>
    <property type="project" value="TreeGrafter"/>
</dbReference>
<dbReference type="NCBIfam" id="NF001452">
    <property type="entry name" value="PRK00311.1"/>
    <property type="match status" value="1"/>
</dbReference>
<evidence type="ECO:0000256" key="4">
    <source>
        <dbReference type="ARBA" id="ARBA00022679"/>
    </source>
</evidence>
<evidence type="ECO:0000256" key="2">
    <source>
        <dbReference type="ARBA" id="ARBA00008676"/>
    </source>
</evidence>
<dbReference type="GO" id="GO:0008168">
    <property type="term" value="F:methyltransferase activity"/>
    <property type="evidence" value="ECO:0007669"/>
    <property type="project" value="UniProtKB-KW"/>
</dbReference>
<accession>A0A0D2NQL0</accession>
<keyword evidence="9" id="KW-1185">Reference proteome</keyword>
<dbReference type="GO" id="GO:0003864">
    <property type="term" value="F:3-methyl-2-oxobutanoate hydroxymethyltransferase activity"/>
    <property type="evidence" value="ECO:0007669"/>
    <property type="project" value="UniProtKB-EC"/>
</dbReference>
<keyword evidence="7" id="KW-0732">Signal</keyword>
<dbReference type="GeneID" id="25730858"/>
<keyword evidence="6" id="KW-0566">Pantothenate biosynthesis</keyword>
<dbReference type="InterPro" id="IPR015813">
    <property type="entry name" value="Pyrv/PenolPyrv_kinase-like_dom"/>
</dbReference>
<evidence type="ECO:0000313" key="8">
    <source>
        <dbReference type="EMBL" id="KIZ06606.1"/>
    </source>
</evidence>
<dbReference type="FunFam" id="3.20.20.60:FF:000003">
    <property type="entry name" value="3-methyl-2-oxobutanoate hydroxymethyltransferase"/>
    <property type="match status" value="1"/>
</dbReference>
<dbReference type="OrthoDB" id="425211at2759"/>
<dbReference type="KEGG" id="mng:MNEG_1340"/>
<dbReference type="PANTHER" id="PTHR20881:SF0">
    <property type="entry name" value="3-METHYL-2-OXOBUTANOATE HYDROXYMETHYLTRANSFERASE"/>
    <property type="match status" value="1"/>
</dbReference>
<keyword evidence="4 6" id="KW-0808">Transferase</keyword>
<dbReference type="RefSeq" id="XP_013905625.1">
    <property type="nucleotide sequence ID" value="XM_014050171.1"/>
</dbReference>
<dbReference type="AlphaFoldDB" id="A0A0D2NQL0"/>
<dbReference type="GO" id="GO:0000287">
    <property type="term" value="F:magnesium ion binding"/>
    <property type="evidence" value="ECO:0007669"/>
    <property type="project" value="TreeGrafter"/>
</dbReference>
<gene>
    <name evidence="8" type="ORF">MNEG_1340</name>
</gene>
<dbReference type="HAMAP" id="MF_00156">
    <property type="entry name" value="PanB"/>
    <property type="match status" value="1"/>
</dbReference>